<gene>
    <name evidence="5" type="ORF">CGK74_01765</name>
</gene>
<evidence type="ECO:0000259" key="2">
    <source>
        <dbReference type="PROSITE" id="PS50110"/>
    </source>
</evidence>
<feature type="domain" description="GGDEF" evidence="4">
    <location>
        <begin position="355"/>
        <end position="483"/>
    </location>
</feature>
<comment type="caution">
    <text evidence="5">The sequence shown here is derived from an EMBL/GenBank/DDBJ whole genome shotgun (WGS) entry which is preliminary data.</text>
</comment>
<dbReference type="PANTHER" id="PTHR33121:SF19">
    <property type="entry name" value="CYCLIC DI-GMP PHOSPHODIESTERASE PA2567"/>
    <property type="match status" value="1"/>
</dbReference>
<dbReference type="Gene3D" id="3.20.20.450">
    <property type="entry name" value="EAL domain"/>
    <property type="match status" value="1"/>
</dbReference>
<dbReference type="Gene3D" id="3.40.50.2300">
    <property type="match status" value="1"/>
</dbReference>
<dbReference type="PROSITE" id="PS50887">
    <property type="entry name" value="GGDEF"/>
    <property type="match status" value="1"/>
</dbReference>
<dbReference type="SUPFAM" id="SSF55073">
    <property type="entry name" value="Nucleotide cyclase"/>
    <property type="match status" value="1"/>
</dbReference>
<feature type="modified residue" description="4-aspartylphosphate" evidence="1">
    <location>
        <position position="86"/>
    </location>
</feature>
<dbReference type="GO" id="GO:0071111">
    <property type="term" value="F:cyclic-guanylate-specific phosphodiesterase activity"/>
    <property type="evidence" value="ECO:0007669"/>
    <property type="project" value="InterPro"/>
</dbReference>
<sequence length="755" mass="82672">MSNDDLVLILDDQPESGSDQASRGDGGPAWRILVVDDDADVHETTAFALNSLELAGRPVELLHAMSAAEGVALLRRETDVAVALLDVVMETDDAGLRMVETIRNELGLHNLRIILRTGQPGQAPELETIRAYDINDYKTKSELTRHRLYASLTTAVRSYEQLRKLEASRRGLEQIIAASNQFIAEQGMQSFAEGVITQIAALLGVEPEGVVCAGANADDVASEAGANFVVIAAAGRFRHLMARAIGEIDEPHIVDNLNASLRSRKSVVDSHSVTLYFHGAASQDFAAYIGARTPLKEVDRELLEIFCTNIALCASNVSLVRRMRELAYVDRMLGLPNRTAFIEYVDELLAEGRMKGMVLAKVDIDHFGETNDMLGYRYGDALLVALARRFELQLGGFAYVARLGGNTFGVLGRDEDVTPDALKAVFQEAFEIGGVPRRLSASIGVVRCDEVQVSCAPELIEQAFIALKRAEAQGNGRVEYYTHALGADAKDRTRLLQGLHRAFDHDRLFIVYQPKLDLRTRRTVGVEALMRWRAEDGSLIPPDRFIPVAEQSGLIVGLGAWALRTALSAVQELDKAGFGDIRMGVNVSAVQFAQPEFVADLDRALASKGVDPRRLELEVTESVALMGMDRVVSVLDEVRSRKVAVAIDDFGTGFSSLSYLDQLPADRIKIDRSFVDHLETDRRGARIARLIVPLGHQLGMKVVAEGVETEGQLEALLELGCDEAQGYLFARPMPLDELLVWLGARDEGRVAEGEA</sequence>
<evidence type="ECO:0000256" key="1">
    <source>
        <dbReference type="PROSITE-ProRule" id="PRU00169"/>
    </source>
</evidence>
<dbReference type="PANTHER" id="PTHR33121">
    <property type="entry name" value="CYCLIC DI-GMP PHOSPHODIESTERASE PDEF"/>
    <property type="match status" value="1"/>
</dbReference>
<feature type="domain" description="EAL" evidence="3">
    <location>
        <begin position="492"/>
        <end position="746"/>
    </location>
</feature>
<dbReference type="AlphaFoldDB" id="A0A235F109"/>
<protein>
    <submittedName>
        <fullName evidence="5">Response regulator receiver protein</fullName>
    </submittedName>
</protein>
<dbReference type="SUPFAM" id="SSF52172">
    <property type="entry name" value="CheY-like"/>
    <property type="match status" value="1"/>
</dbReference>
<accession>A0A235F109</accession>
<dbReference type="GO" id="GO:0000160">
    <property type="term" value="P:phosphorelay signal transduction system"/>
    <property type="evidence" value="ECO:0007669"/>
    <property type="project" value="InterPro"/>
</dbReference>
<organism evidence="5 6">
    <name type="scientific">Thauera propionica</name>
    <dbReference type="NCBI Taxonomy" id="2019431"/>
    <lineage>
        <taxon>Bacteria</taxon>
        <taxon>Pseudomonadati</taxon>
        <taxon>Pseudomonadota</taxon>
        <taxon>Betaproteobacteria</taxon>
        <taxon>Rhodocyclales</taxon>
        <taxon>Zoogloeaceae</taxon>
        <taxon>Thauera</taxon>
    </lineage>
</organism>
<dbReference type="CDD" id="cd01949">
    <property type="entry name" value="GGDEF"/>
    <property type="match status" value="1"/>
</dbReference>
<dbReference type="InterPro" id="IPR011006">
    <property type="entry name" value="CheY-like_superfamily"/>
</dbReference>
<dbReference type="SUPFAM" id="SSF141868">
    <property type="entry name" value="EAL domain-like"/>
    <property type="match status" value="1"/>
</dbReference>
<evidence type="ECO:0000313" key="5">
    <source>
        <dbReference type="EMBL" id="OYD54962.1"/>
    </source>
</evidence>
<reference evidence="5 6" key="1">
    <citation type="submission" date="2017-07" db="EMBL/GenBank/DDBJ databases">
        <title>Thauera sp. KNDSS-Mac4 genome sequence and assembly.</title>
        <authorList>
            <person name="Mayilraj S."/>
        </authorList>
    </citation>
    <scope>NUCLEOTIDE SEQUENCE [LARGE SCALE GENOMIC DNA]</scope>
    <source>
        <strain evidence="5 6">KNDSS-Mac4</strain>
    </source>
</reference>
<dbReference type="InterPro" id="IPR000160">
    <property type="entry name" value="GGDEF_dom"/>
</dbReference>
<dbReference type="InterPro" id="IPR001633">
    <property type="entry name" value="EAL_dom"/>
</dbReference>
<evidence type="ECO:0000313" key="6">
    <source>
        <dbReference type="Proteomes" id="UP000215181"/>
    </source>
</evidence>
<dbReference type="Pfam" id="PF11849">
    <property type="entry name" value="DUF3369"/>
    <property type="match status" value="1"/>
</dbReference>
<dbReference type="OrthoDB" id="9813903at2"/>
<keyword evidence="1" id="KW-0597">Phosphoprotein</keyword>
<dbReference type="InterPro" id="IPR050706">
    <property type="entry name" value="Cyclic-di-GMP_PDE-like"/>
</dbReference>
<dbReference type="Proteomes" id="UP000215181">
    <property type="component" value="Unassembled WGS sequence"/>
</dbReference>
<dbReference type="NCBIfam" id="TIGR00254">
    <property type="entry name" value="GGDEF"/>
    <property type="match status" value="1"/>
</dbReference>
<dbReference type="InterPro" id="IPR029787">
    <property type="entry name" value="Nucleotide_cyclase"/>
</dbReference>
<proteinExistence type="predicted"/>
<dbReference type="Pfam" id="PF00990">
    <property type="entry name" value="GGDEF"/>
    <property type="match status" value="1"/>
</dbReference>
<dbReference type="CDD" id="cd01948">
    <property type="entry name" value="EAL"/>
    <property type="match status" value="1"/>
</dbReference>
<dbReference type="InterPro" id="IPR035919">
    <property type="entry name" value="EAL_sf"/>
</dbReference>
<dbReference type="SMART" id="SM00267">
    <property type="entry name" value="GGDEF"/>
    <property type="match status" value="1"/>
</dbReference>
<dbReference type="InterPro" id="IPR043128">
    <property type="entry name" value="Rev_trsase/Diguanyl_cyclase"/>
</dbReference>
<dbReference type="SMART" id="SM00052">
    <property type="entry name" value="EAL"/>
    <property type="match status" value="1"/>
</dbReference>
<dbReference type="Gene3D" id="3.30.70.270">
    <property type="match status" value="1"/>
</dbReference>
<feature type="domain" description="Response regulatory" evidence="2">
    <location>
        <begin position="31"/>
        <end position="155"/>
    </location>
</feature>
<dbReference type="RefSeq" id="WP_094266813.1">
    <property type="nucleotide sequence ID" value="NZ_NOIH01000003.1"/>
</dbReference>
<evidence type="ECO:0000259" key="3">
    <source>
        <dbReference type="PROSITE" id="PS50883"/>
    </source>
</evidence>
<dbReference type="PROSITE" id="PS50110">
    <property type="entry name" value="RESPONSE_REGULATORY"/>
    <property type="match status" value="1"/>
</dbReference>
<keyword evidence="6" id="KW-1185">Reference proteome</keyword>
<dbReference type="EMBL" id="NOIH01000003">
    <property type="protein sequence ID" value="OYD54962.1"/>
    <property type="molecule type" value="Genomic_DNA"/>
</dbReference>
<evidence type="ECO:0000259" key="4">
    <source>
        <dbReference type="PROSITE" id="PS50887"/>
    </source>
</evidence>
<dbReference type="PROSITE" id="PS50883">
    <property type="entry name" value="EAL"/>
    <property type="match status" value="1"/>
</dbReference>
<dbReference type="Pfam" id="PF00563">
    <property type="entry name" value="EAL"/>
    <property type="match status" value="1"/>
</dbReference>
<dbReference type="InterPro" id="IPR001789">
    <property type="entry name" value="Sig_transdc_resp-reg_receiver"/>
</dbReference>
<dbReference type="InterPro" id="IPR021800">
    <property type="entry name" value="DUF3369"/>
</dbReference>
<name>A0A235F109_9RHOO</name>